<reference evidence="3" key="1">
    <citation type="journal article" date="2019" name="Int. J. Syst. Evol. Microbiol.">
        <title>The Global Catalogue of Microorganisms (GCM) 10K type strain sequencing project: providing services to taxonomists for standard genome sequencing and annotation.</title>
        <authorList>
            <consortium name="The Broad Institute Genomics Platform"/>
            <consortium name="The Broad Institute Genome Sequencing Center for Infectious Disease"/>
            <person name="Wu L."/>
            <person name="Ma J."/>
        </authorList>
    </citation>
    <scope>NUCLEOTIDE SEQUENCE [LARGE SCALE GENOMIC DNA]</scope>
    <source>
        <strain evidence="3">JCM 18126</strain>
    </source>
</reference>
<dbReference type="EMBL" id="BAABIL010000624">
    <property type="protein sequence ID" value="GAA4658076.1"/>
    <property type="molecule type" value="Genomic_DNA"/>
</dbReference>
<evidence type="ECO:0000313" key="2">
    <source>
        <dbReference type="EMBL" id="GAA4658076.1"/>
    </source>
</evidence>
<feature type="transmembrane region" description="Helical" evidence="1">
    <location>
        <begin position="86"/>
        <end position="111"/>
    </location>
</feature>
<dbReference type="RefSeq" id="WP_345713804.1">
    <property type="nucleotide sequence ID" value="NZ_BAABIL010000624.1"/>
</dbReference>
<feature type="transmembrane region" description="Helical" evidence="1">
    <location>
        <begin position="177"/>
        <end position="202"/>
    </location>
</feature>
<organism evidence="2 3">
    <name type="scientific">Kineococcus glutinatus</name>
    <dbReference type="NCBI Taxonomy" id="1070872"/>
    <lineage>
        <taxon>Bacteria</taxon>
        <taxon>Bacillati</taxon>
        <taxon>Actinomycetota</taxon>
        <taxon>Actinomycetes</taxon>
        <taxon>Kineosporiales</taxon>
        <taxon>Kineosporiaceae</taxon>
        <taxon>Kineococcus</taxon>
    </lineage>
</organism>
<feature type="transmembrane region" description="Helical" evidence="1">
    <location>
        <begin position="132"/>
        <end position="157"/>
    </location>
</feature>
<accession>A0ABP8VAL1</accession>
<keyword evidence="1" id="KW-1133">Transmembrane helix</keyword>
<feature type="transmembrane region" description="Helical" evidence="1">
    <location>
        <begin position="209"/>
        <end position="226"/>
    </location>
</feature>
<dbReference type="PANTHER" id="PTHR37305">
    <property type="entry name" value="INTEGRAL MEMBRANE PROTEIN-RELATED"/>
    <property type="match status" value="1"/>
</dbReference>
<gene>
    <name evidence="2" type="ORF">GCM10023225_32330</name>
</gene>
<keyword evidence="1" id="KW-0472">Membrane</keyword>
<keyword evidence="1" id="KW-0812">Transmembrane</keyword>
<evidence type="ECO:0000256" key="1">
    <source>
        <dbReference type="SAM" id="Phobius"/>
    </source>
</evidence>
<feature type="transmembrane region" description="Helical" evidence="1">
    <location>
        <begin position="41"/>
        <end position="63"/>
    </location>
</feature>
<protein>
    <submittedName>
        <fullName evidence="2">ABC transporter permease subunit</fullName>
    </submittedName>
</protein>
<evidence type="ECO:0000313" key="3">
    <source>
        <dbReference type="Proteomes" id="UP001501195"/>
    </source>
</evidence>
<proteinExistence type="predicted"/>
<dbReference type="Proteomes" id="UP001501195">
    <property type="component" value="Unassembled WGS sequence"/>
</dbReference>
<feature type="transmembrane region" description="Helical" evidence="1">
    <location>
        <begin position="257"/>
        <end position="279"/>
    </location>
</feature>
<comment type="caution">
    <text evidence="2">The sequence shown here is derived from an EMBL/GenBank/DDBJ whole genome shotgun (WGS) entry which is preliminary data.</text>
</comment>
<keyword evidence="3" id="KW-1185">Reference proteome</keyword>
<dbReference type="PANTHER" id="PTHR37305:SF1">
    <property type="entry name" value="MEMBRANE PROTEIN"/>
    <property type="match status" value="1"/>
</dbReference>
<sequence length="286" mass="29838">MSTTTLDETPAVPQYRPPQHRLTFGGMLRSEWIKFWSVRSVLWTMIGAVVCTVGIGALISWGISTGLNDAGAREEMADGTGGQLDLTLLALSGAQFASLVVAAIGAIVIAGEISTGMVRTTFTAAPRRLAAFAAKALVLTGIVLVVMALADLAAFFIGQAIFSTTDITTPGIGDEGVLRAVLGTAVMQTGIALAGLGLGALLRNSAGTIVTMAALVLVVPGLLQLVPESWNGDTIREYYFVNTATSLTTVAEIPNMLSVWVGAAWFAAWVAAFLVAGALRLKRRDV</sequence>
<name>A0ABP8VAL1_9ACTN</name>